<dbReference type="AlphaFoldDB" id="A0A8D8PP33"/>
<proteinExistence type="predicted"/>
<dbReference type="EMBL" id="HBUF01017023">
    <property type="protein sequence ID" value="CAG6610072.1"/>
    <property type="molecule type" value="Transcribed_RNA"/>
</dbReference>
<reference evidence="2" key="1">
    <citation type="submission" date="2021-05" db="EMBL/GenBank/DDBJ databases">
        <authorList>
            <person name="Alioto T."/>
            <person name="Alioto T."/>
            <person name="Gomez Garrido J."/>
        </authorList>
    </citation>
    <scope>NUCLEOTIDE SEQUENCE</scope>
</reference>
<sequence>MEKSGMTKQSNNPSRDVTIGKGRLESVPECWVGSRKGWQFSILDYNYLTRRKRIEKILTSPTHFLHSSPPSFSFHVITFTFSNTHSSYLYNMYNQTQSGYI</sequence>
<name>A0A8D8PP33_9HEMI</name>
<accession>A0A8D8PP33</accession>
<protein>
    <submittedName>
        <fullName evidence="2">Uncharacterized protein</fullName>
    </submittedName>
</protein>
<evidence type="ECO:0000256" key="1">
    <source>
        <dbReference type="SAM" id="MobiDB-lite"/>
    </source>
</evidence>
<feature type="compositionally biased region" description="Polar residues" evidence="1">
    <location>
        <begin position="1"/>
        <end position="15"/>
    </location>
</feature>
<feature type="region of interest" description="Disordered" evidence="1">
    <location>
        <begin position="1"/>
        <end position="20"/>
    </location>
</feature>
<evidence type="ECO:0000313" key="2">
    <source>
        <dbReference type="EMBL" id="CAG6610072.1"/>
    </source>
</evidence>
<organism evidence="2">
    <name type="scientific">Cacopsylla melanoneura</name>
    <dbReference type="NCBI Taxonomy" id="428564"/>
    <lineage>
        <taxon>Eukaryota</taxon>
        <taxon>Metazoa</taxon>
        <taxon>Ecdysozoa</taxon>
        <taxon>Arthropoda</taxon>
        <taxon>Hexapoda</taxon>
        <taxon>Insecta</taxon>
        <taxon>Pterygota</taxon>
        <taxon>Neoptera</taxon>
        <taxon>Paraneoptera</taxon>
        <taxon>Hemiptera</taxon>
        <taxon>Sternorrhyncha</taxon>
        <taxon>Psylloidea</taxon>
        <taxon>Psyllidae</taxon>
        <taxon>Psyllinae</taxon>
        <taxon>Cacopsylla</taxon>
    </lineage>
</organism>